<evidence type="ECO:0000256" key="6">
    <source>
        <dbReference type="ARBA" id="ARBA00022651"/>
    </source>
</evidence>
<dbReference type="PRINTS" id="PR00134">
    <property type="entry name" value="GLHYDRLASE10"/>
</dbReference>
<keyword evidence="7 10" id="KW-0378">Hydrolase</keyword>
<dbReference type="SUPFAM" id="SSF51445">
    <property type="entry name" value="(Trans)glycosidases"/>
    <property type="match status" value="1"/>
</dbReference>
<dbReference type="PANTHER" id="PTHR31490:SF35">
    <property type="entry name" value="ENDO-1,4-BETA-XYLANASE"/>
    <property type="match status" value="1"/>
</dbReference>
<dbReference type="Pfam" id="PF00331">
    <property type="entry name" value="Glyco_hydro_10"/>
    <property type="match status" value="1"/>
</dbReference>
<sequence>MPRRPLASSGSFEFTEPQQNSFNFTGGDYFLDVAEAAGKQVRCHNLIWQSELSDWVTSPAVPWTNKTLSKVLVNHVTKLVEYFGDRCYSWDVVNEAFADSPAGDYQSNIWYNTIGAEYVPMAFAAAQAVIKKNGLKVKLYYNDYNIESPGDKTTAALNLVSQLKGRGIQIDGVGLESHFIVGETPSYHAQLQTKRAFVKLGVDVVITELDQVQDYYDSVKSCVDVARCVGIVVWDFDDTYSWVPGTFTGQGYADLFLQPHGANKPLVGKAAYDGVLEALTGAAEGV</sequence>
<comment type="catalytic activity">
    <reaction evidence="1 10">
        <text>Endohydrolysis of (1-&gt;4)-beta-D-xylosidic linkages in xylans.</text>
        <dbReference type="EC" id="3.2.1.8"/>
    </reaction>
</comment>
<dbReference type="GO" id="GO:0005576">
    <property type="term" value="C:extracellular region"/>
    <property type="evidence" value="ECO:0007669"/>
    <property type="project" value="UniProtKB-SubCell"/>
</dbReference>
<comment type="similarity">
    <text evidence="4 10">Belongs to the glycosyl hydrolase 10 (cellulase F) family.</text>
</comment>
<keyword evidence="10" id="KW-0326">Glycosidase</keyword>
<evidence type="ECO:0000259" key="11">
    <source>
        <dbReference type="PROSITE" id="PS51760"/>
    </source>
</evidence>
<keyword evidence="9 10" id="KW-0624">Polysaccharide degradation</keyword>
<dbReference type="InterPro" id="IPR044846">
    <property type="entry name" value="GH10"/>
</dbReference>
<evidence type="ECO:0000256" key="10">
    <source>
        <dbReference type="RuleBase" id="RU361174"/>
    </source>
</evidence>
<protein>
    <recommendedName>
        <fullName evidence="10">Beta-xylanase</fullName>
        <ecNumber evidence="10">3.2.1.8</ecNumber>
    </recommendedName>
</protein>
<evidence type="ECO:0000313" key="13">
    <source>
        <dbReference type="Proteomes" id="UP001271007"/>
    </source>
</evidence>
<name>A0AAJ0LVW3_9PEZI</name>
<keyword evidence="8 10" id="KW-0119">Carbohydrate metabolism</keyword>
<comment type="subcellular location">
    <subcellularLocation>
        <location evidence="2">Secreted</location>
    </subcellularLocation>
</comment>
<evidence type="ECO:0000256" key="3">
    <source>
        <dbReference type="ARBA" id="ARBA00004851"/>
    </source>
</evidence>
<dbReference type="AlphaFoldDB" id="A0AAJ0LVW3"/>
<dbReference type="GO" id="GO:0031176">
    <property type="term" value="F:endo-1,4-beta-xylanase activity"/>
    <property type="evidence" value="ECO:0007669"/>
    <property type="project" value="UniProtKB-EC"/>
</dbReference>
<evidence type="ECO:0000256" key="1">
    <source>
        <dbReference type="ARBA" id="ARBA00000681"/>
    </source>
</evidence>
<evidence type="ECO:0000313" key="12">
    <source>
        <dbReference type="EMBL" id="KAK3057450.1"/>
    </source>
</evidence>
<organism evidence="12 13">
    <name type="scientific">Extremus antarcticus</name>
    <dbReference type="NCBI Taxonomy" id="702011"/>
    <lineage>
        <taxon>Eukaryota</taxon>
        <taxon>Fungi</taxon>
        <taxon>Dikarya</taxon>
        <taxon>Ascomycota</taxon>
        <taxon>Pezizomycotina</taxon>
        <taxon>Dothideomycetes</taxon>
        <taxon>Dothideomycetidae</taxon>
        <taxon>Mycosphaerellales</taxon>
        <taxon>Extremaceae</taxon>
        <taxon>Extremus</taxon>
    </lineage>
</organism>
<dbReference type="InterPro" id="IPR001000">
    <property type="entry name" value="GH10_dom"/>
</dbReference>
<dbReference type="PANTHER" id="PTHR31490">
    <property type="entry name" value="GLYCOSYL HYDROLASE"/>
    <property type="match status" value="1"/>
</dbReference>
<dbReference type="InterPro" id="IPR017853">
    <property type="entry name" value="GH"/>
</dbReference>
<evidence type="ECO:0000256" key="9">
    <source>
        <dbReference type="ARBA" id="ARBA00023326"/>
    </source>
</evidence>
<evidence type="ECO:0000256" key="7">
    <source>
        <dbReference type="ARBA" id="ARBA00022801"/>
    </source>
</evidence>
<dbReference type="SMART" id="SM00633">
    <property type="entry name" value="Glyco_10"/>
    <property type="match status" value="1"/>
</dbReference>
<comment type="caution">
    <text evidence="12">The sequence shown here is derived from an EMBL/GenBank/DDBJ whole genome shotgun (WGS) entry which is preliminary data.</text>
</comment>
<keyword evidence="6" id="KW-0858">Xylan degradation</keyword>
<feature type="domain" description="GH10" evidence="11">
    <location>
        <begin position="1"/>
        <end position="278"/>
    </location>
</feature>
<evidence type="ECO:0000256" key="4">
    <source>
        <dbReference type="ARBA" id="ARBA00007495"/>
    </source>
</evidence>
<keyword evidence="5" id="KW-0964">Secreted</keyword>
<accession>A0AAJ0LVW3</accession>
<dbReference type="Proteomes" id="UP001271007">
    <property type="component" value="Unassembled WGS sequence"/>
</dbReference>
<evidence type="ECO:0000256" key="2">
    <source>
        <dbReference type="ARBA" id="ARBA00004613"/>
    </source>
</evidence>
<comment type="pathway">
    <text evidence="3">Glycan degradation; xylan degradation.</text>
</comment>
<keyword evidence="13" id="KW-1185">Reference proteome</keyword>
<dbReference type="EC" id="3.2.1.8" evidence="10"/>
<dbReference type="EMBL" id="JAWDJX010000003">
    <property type="protein sequence ID" value="KAK3057450.1"/>
    <property type="molecule type" value="Genomic_DNA"/>
</dbReference>
<reference evidence="12" key="1">
    <citation type="submission" date="2023-04" db="EMBL/GenBank/DDBJ databases">
        <title>Black Yeasts Isolated from many extreme environments.</title>
        <authorList>
            <person name="Coleine C."/>
            <person name="Stajich J.E."/>
            <person name="Selbmann L."/>
        </authorList>
    </citation>
    <scope>NUCLEOTIDE SEQUENCE</scope>
    <source>
        <strain evidence="12">CCFEE 5312</strain>
    </source>
</reference>
<proteinExistence type="inferred from homology"/>
<dbReference type="GO" id="GO:0045493">
    <property type="term" value="P:xylan catabolic process"/>
    <property type="evidence" value="ECO:0007669"/>
    <property type="project" value="UniProtKB-KW"/>
</dbReference>
<dbReference type="Gene3D" id="3.20.20.80">
    <property type="entry name" value="Glycosidases"/>
    <property type="match status" value="1"/>
</dbReference>
<evidence type="ECO:0000256" key="8">
    <source>
        <dbReference type="ARBA" id="ARBA00023277"/>
    </source>
</evidence>
<evidence type="ECO:0000256" key="5">
    <source>
        <dbReference type="ARBA" id="ARBA00022525"/>
    </source>
</evidence>
<gene>
    <name evidence="12" type="ORF">LTR09_001634</name>
</gene>
<dbReference type="PROSITE" id="PS51760">
    <property type="entry name" value="GH10_2"/>
    <property type="match status" value="1"/>
</dbReference>